<accession>A0A8J2KAZ3</accession>
<evidence type="ECO:0000256" key="1">
    <source>
        <dbReference type="SAM" id="SignalP"/>
    </source>
</evidence>
<dbReference type="Proteomes" id="UP000708208">
    <property type="component" value="Unassembled WGS sequence"/>
</dbReference>
<comment type="caution">
    <text evidence="2">The sequence shown here is derived from an EMBL/GenBank/DDBJ whole genome shotgun (WGS) entry which is preliminary data.</text>
</comment>
<dbReference type="AlphaFoldDB" id="A0A8J2KAZ3"/>
<evidence type="ECO:0000313" key="2">
    <source>
        <dbReference type="EMBL" id="CAG7731941.1"/>
    </source>
</evidence>
<gene>
    <name evidence="2" type="ORF">AFUS01_LOCUS20492</name>
</gene>
<name>A0A8J2KAZ3_9HEXA</name>
<proteinExistence type="predicted"/>
<reference evidence="2" key="1">
    <citation type="submission" date="2021-06" db="EMBL/GenBank/DDBJ databases">
        <authorList>
            <person name="Hodson N. C."/>
            <person name="Mongue J. A."/>
            <person name="Jaron S. K."/>
        </authorList>
    </citation>
    <scope>NUCLEOTIDE SEQUENCE</scope>
</reference>
<protein>
    <recommendedName>
        <fullName evidence="4">Secreted protein</fullName>
    </recommendedName>
</protein>
<sequence length="67" mass="7865">MVFHLLFLLSLLTDNADPGTVKPQIIDENEPSRQIHEPCRFHQHPMWNFIHFTNDMMELRKGIAGVH</sequence>
<keyword evidence="1" id="KW-0732">Signal</keyword>
<feature type="signal peptide" evidence="1">
    <location>
        <begin position="1"/>
        <end position="18"/>
    </location>
</feature>
<organism evidence="2 3">
    <name type="scientific">Allacma fusca</name>
    <dbReference type="NCBI Taxonomy" id="39272"/>
    <lineage>
        <taxon>Eukaryota</taxon>
        <taxon>Metazoa</taxon>
        <taxon>Ecdysozoa</taxon>
        <taxon>Arthropoda</taxon>
        <taxon>Hexapoda</taxon>
        <taxon>Collembola</taxon>
        <taxon>Symphypleona</taxon>
        <taxon>Sminthuridae</taxon>
        <taxon>Allacma</taxon>
    </lineage>
</organism>
<keyword evidence="3" id="KW-1185">Reference proteome</keyword>
<evidence type="ECO:0008006" key="4">
    <source>
        <dbReference type="Google" id="ProtNLM"/>
    </source>
</evidence>
<evidence type="ECO:0000313" key="3">
    <source>
        <dbReference type="Proteomes" id="UP000708208"/>
    </source>
</evidence>
<feature type="chain" id="PRO_5035170710" description="Secreted protein" evidence="1">
    <location>
        <begin position="19"/>
        <end position="67"/>
    </location>
</feature>
<dbReference type="EMBL" id="CAJVCH010221643">
    <property type="protein sequence ID" value="CAG7731941.1"/>
    <property type="molecule type" value="Genomic_DNA"/>
</dbReference>